<organism evidence="1 2">
    <name type="scientific">Daphnia pulex</name>
    <name type="common">Water flea</name>
    <dbReference type="NCBI Taxonomy" id="6669"/>
    <lineage>
        <taxon>Eukaryota</taxon>
        <taxon>Metazoa</taxon>
        <taxon>Ecdysozoa</taxon>
        <taxon>Arthropoda</taxon>
        <taxon>Crustacea</taxon>
        <taxon>Branchiopoda</taxon>
        <taxon>Diplostraca</taxon>
        <taxon>Cladocera</taxon>
        <taxon>Anomopoda</taxon>
        <taxon>Daphniidae</taxon>
        <taxon>Daphnia</taxon>
    </lineage>
</organism>
<evidence type="ECO:0000313" key="2">
    <source>
        <dbReference type="Proteomes" id="UP000000305"/>
    </source>
</evidence>
<dbReference type="InParanoid" id="E9HVQ7"/>
<dbReference type="Proteomes" id="UP000000305">
    <property type="component" value="Unassembled WGS sequence"/>
</dbReference>
<gene>
    <name evidence="1" type="ORF">DAPPUDRAFT_334508</name>
</gene>
<keyword evidence="2" id="KW-1185">Reference proteome</keyword>
<name>E9HVQ7_DAPPU</name>
<dbReference type="AlphaFoldDB" id="E9HVQ7"/>
<dbReference type="HOGENOM" id="CLU_2673605_0_0_1"/>
<evidence type="ECO:0000313" key="1">
    <source>
        <dbReference type="EMBL" id="EFX64175.1"/>
    </source>
</evidence>
<accession>E9HVQ7</accession>
<reference evidence="1 2" key="1">
    <citation type="journal article" date="2011" name="Science">
        <title>The ecoresponsive genome of Daphnia pulex.</title>
        <authorList>
            <person name="Colbourne J.K."/>
            <person name="Pfrender M.E."/>
            <person name="Gilbert D."/>
            <person name="Thomas W.K."/>
            <person name="Tucker A."/>
            <person name="Oakley T.H."/>
            <person name="Tokishita S."/>
            <person name="Aerts A."/>
            <person name="Arnold G.J."/>
            <person name="Basu M.K."/>
            <person name="Bauer D.J."/>
            <person name="Caceres C.E."/>
            <person name="Carmel L."/>
            <person name="Casola C."/>
            <person name="Choi J.H."/>
            <person name="Detter J.C."/>
            <person name="Dong Q."/>
            <person name="Dusheyko S."/>
            <person name="Eads B.D."/>
            <person name="Frohlich T."/>
            <person name="Geiler-Samerotte K.A."/>
            <person name="Gerlach D."/>
            <person name="Hatcher P."/>
            <person name="Jogdeo S."/>
            <person name="Krijgsveld J."/>
            <person name="Kriventseva E.V."/>
            <person name="Kultz D."/>
            <person name="Laforsch C."/>
            <person name="Lindquist E."/>
            <person name="Lopez J."/>
            <person name="Manak J.R."/>
            <person name="Muller J."/>
            <person name="Pangilinan J."/>
            <person name="Patwardhan R.P."/>
            <person name="Pitluck S."/>
            <person name="Pritham E.J."/>
            <person name="Rechtsteiner A."/>
            <person name="Rho M."/>
            <person name="Rogozin I.B."/>
            <person name="Sakarya O."/>
            <person name="Salamov A."/>
            <person name="Schaack S."/>
            <person name="Shapiro H."/>
            <person name="Shiga Y."/>
            <person name="Skalitzky C."/>
            <person name="Smith Z."/>
            <person name="Souvorov A."/>
            <person name="Sung W."/>
            <person name="Tang Z."/>
            <person name="Tsuchiya D."/>
            <person name="Tu H."/>
            <person name="Vos H."/>
            <person name="Wang M."/>
            <person name="Wolf Y.I."/>
            <person name="Yamagata H."/>
            <person name="Yamada T."/>
            <person name="Ye Y."/>
            <person name="Shaw J.R."/>
            <person name="Andrews J."/>
            <person name="Crease T.J."/>
            <person name="Tang H."/>
            <person name="Lucas S.M."/>
            <person name="Robertson H.M."/>
            <person name="Bork P."/>
            <person name="Koonin E.V."/>
            <person name="Zdobnov E.M."/>
            <person name="Grigoriev I.V."/>
            <person name="Lynch M."/>
            <person name="Boore J.L."/>
        </authorList>
    </citation>
    <scope>NUCLEOTIDE SEQUENCE [LARGE SCALE GENOMIC DNA]</scope>
</reference>
<sequence length="75" mass="8751">MESNEIESALQEIEHLQTVLGQQGNPTQSCQDELLPQIPSLEEILEWHEFKHKRECKYCRKVCHPLKASKELACF</sequence>
<protein>
    <submittedName>
        <fullName evidence="1">Uncharacterized protein</fullName>
    </submittedName>
</protein>
<dbReference type="EMBL" id="GL732866">
    <property type="protein sequence ID" value="EFX64175.1"/>
    <property type="molecule type" value="Genomic_DNA"/>
</dbReference>
<proteinExistence type="predicted"/>
<dbReference type="KEGG" id="dpx:DAPPUDRAFT_334508"/>